<dbReference type="InterPro" id="IPR008978">
    <property type="entry name" value="HSP20-like_chaperone"/>
</dbReference>
<dbReference type="InterPro" id="IPR007052">
    <property type="entry name" value="CS_dom"/>
</dbReference>
<evidence type="ECO:0000259" key="4">
    <source>
        <dbReference type="PROSITE" id="PS01031"/>
    </source>
</evidence>
<feature type="region of interest" description="Disordered" evidence="3">
    <location>
        <begin position="1"/>
        <end position="47"/>
    </location>
</feature>
<dbReference type="PANTHER" id="PTHR11527">
    <property type="entry name" value="HEAT-SHOCK PROTEIN 20 FAMILY MEMBER"/>
    <property type="match status" value="1"/>
</dbReference>
<dbReference type="InterPro" id="IPR002068">
    <property type="entry name" value="A-crystallin/Hsp20_dom"/>
</dbReference>
<feature type="non-terminal residue" evidence="6">
    <location>
        <position position="1"/>
    </location>
</feature>
<name>A0A8T5UX68_9EURY</name>
<organism evidence="6 7">
    <name type="scientific">Methanobacterium spitsbergense</name>
    <dbReference type="NCBI Taxonomy" id="2874285"/>
    <lineage>
        <taxon>Archaea</taxon>
        <taxon>Methanobacteriati</taxon>
        <taxon>Methanobacteriota</taxon>
        <taxon>Methanomada group</taxon>
        <taxon>Methanobacteria</taxon>
        <taxon>Methanobacteriales</taxon>
        <taxon>Methanobacteriaceae</taxon>
        <taxon>Methanobacterium</taxon>
    </lineage>
</organism>
<dbReference type="SUPFAM" id="SSF49764">
    <property type="entry name" value="HSP20-like chaperones"/>
    <property type="match status" value="1"/>
</dbReference>
<reference evidence="7" key="1">
    <citation type="journal article" date="2022" name="Microbiol. Resour. Announc.">
        <title>Draft Genome Sequence of a Methanogenic Archaeon from West Spitsbergen Permafrost.</title>
        <authorList>
            <person name="Trubitsyn V."/>
            <person name="Rivkina E."/>
            <person name="Shcherbakova V."/>
        </authorList>
    </citation>
    <scope>NUCLEOTIDE SEQUENCE [LARGE SCALE GENOMIC DNA]</scope>
    <source>
        <strain evidence="7">VT</strain>
    </source>
</reference>
<evidence type="ECO:0000313" key="6">
    <source>
        <dbReference type="EMBL" id="MBZ2165423.1"/>
    </source>
</evidence>
<dbReference type="RefSeq" id="WP_223791051.1">
    <property type="nucleotide sequence ID" value="NZ_JAIOUQ010000004.1"/>
</dbReference>
<feature type="domain" description="CS" evidence="5">
    <location>
        <begin position="79"/>
        <end position="184"/>
    </location>
</feature>
<protein>
    <submittedName>
        <fullName evidence="6">Hsp20/alpha crystallin family protein</fullName>
    </submittedName>
</protein>
<keyword evidence="7" id="KW-1185">Reference proteome</keyword>
<evidence type="ECO:0000256" key="1">
    <source>
        <dbReference type="PROSITE-ProRule" id="PRU00285"/>
    </source>
</evidence>
<sequence>DEMKEKMGDIKSSVSDKKDDVADSVNEMKENAQDKSDEMQEEVGKKRTQAEKLLNDIMNAIKVKQVEVGKTLSDYTTALQKPPADIMETNDSIILKIDLPAVKKENIEIGIAGESIDIMAKFEEESEDEDINYIQKERSYGETKRTIKLPSEIKVKEASAKFQDSVLTIKLPKIEKEIHKIDIN</sequence>
<dbReference type="PROSITE" id="PS51203">
    <property type="entry name" value="CS"/>
    <property type="match status" value="1"/>
</dbReference>
<feature type="domain" description="SHSP" evidence="4">
    <location>
        <begin position="75"/>
        <end position="184"/>
    </location>
</feature>
<dbReference type="Proteomes" id="UP000825933">
    <property type="component" value="Unassembled WGS sequence"/>
</dbReference>
<dbReference type="EMBL" id="JAIOUQ010000004">
    <property type="protein sequence ID" value="MBZ2165423.1"/>
    <property type="molecule type" value="Genomic_DNA"/>
</dbReference>
<dbReference type="PROSITE" id="PS01031">
    <property type="entry name" value="SHSP"/>
    <property type="match status" value="1"/>
</dbReference>
<dbReference type="InterPro" id="IPR031107">
    <property type="entry name" value="Small_HSP"/>
</dbReference>
<dbReference type="CDD" id="cd06464">
    <property type="entry name" value="ACD_sHsps-like"/>
    <property type="match status" value="1"/>
</dbReference>
<evidence type="ECO:0000313" key="7">
    <source>
        <dbReference type="Proteomes" id="UP000825933"/>
    </source>
</evidence>
<dbReference type="Pfam" id="PF00011">
    <property type="entry name" value="HSP20"/>
    <property type="match status" value="1"/>
</dbReference>
<comment type="similarity">
    <text evidence="1 2">Belongs to the small heat shock protein (HSP20) family.</text>
</comment>
<dbReference type="AlphaFoldDB" id="A0A8T5UX68"/>
<evidence type="ECO:0000259" key="5">
    <source>
        <dbReference type="PROSITE" id="PS51203"/>
    </source>
</evidence>
<evidence type="ECO:0000256" key="3">
    <source>
        <dbReference type="SAM" id="MobiDB-lite"/>
    </source>
</evidence>
<proteinExistence type="inferred from homology"/>
<evidence type="ECO:0000256" key="2">
    <source>
        <dbReference type="RuleBase" id="RU003616"/>
    </source>
</evidence>
<comment type="caution">
    <text evidence="6">The sequence shown here is derived from an EMBL/GenBank/DDBJ whole genome shotgun (WGS) entry which is preliminary data.</text>
</comment>
<dbReference type="Gene3D" id="2.60.40.790">
    <property type="match status" value="1"/>
</dbReference>
<gene>
    <name evidence="6" type="ORF">K8N75_05145</name>
</gene>
<accession>A0A8T5UX68</accession>